<dbReference type="AlphaFoldDB" id="A0A3B3YXP6"/>
<dbReference type="STRING" id="48701.ENSPMEP00000032167"/>
<evidence type="ECO:0000313" key="2">
    <source>
        <dbReference type="Proteomes" id="UP000261480"/>
    </source>
</evidence>
<dbReference type="Proteomes" id="UP000261480">
    <property type="component" value="Unplaced"/>
</dbReference>
<keyword evidence="2" id="KW-1185">Reference proteome</keyword>
<dbReference type="Ensembl" id="ENSPMET00000033651.1">
    <property type="protein sequence ID" value="ENSPMEP00000032167.1"/>
    <property type="gene ID" value="ENSPMEG00000019823.1"/>
</dbReference>
<reference evidence="1" key="1">
    <citation type="submission" date="2025-08" db="UniProtKB">
        <authorList>
            <consortium name="Ensembl"/>
        </authorList>
    </citation>
    <scope>IDENTIFICATION</scope>
</reference>
<sequence length="177" mass="20717">VHASLPHSSLQVSTQRKLTFEIEALQELKNNKEIILKPANKGSAIVIFDRDKYLQEGYRQLNDKKYYAKLGKPIYLETIPMVEKIINNLFIKKFINIKQKRYLLGSKEPRARLFYMLPKIHKDPASWAVPFETPPGRPIVSDCDSEMYFTAEYLDHFLNPLSTKHASYMTLWKKLKN</sequence>
<accession>A0A3B3YXP6</accession>
<organism evidence="1 2">
    <name type="scientific">Poecilia mexicana</name>
    <dbReference type="NCBI Taxonomy" id="48701"/>
    <lineage>
        <taxon>Eukaryota</taxon>
        <taxon>Metazoa</taxon>
        <taxon>Chordata</taxon>
        <taxon>Craniata</taxon>
        <taxon>Vertebrata</taxon>
        <taxon>Euteleostomi</taxon>
        <taxon>Actinopterygii</taxon>
        <taxon>Neopterygii</taxon>
        <taxon>Teleostei</taxon>
        <taxon>Neoteleostei</taxon>
        <taxon>Acanthomorphata</taxon>
        <taxon>Ovalentaria</taxon>
        <taxon>Atherinomorphae</taxon>
        <taxon>Cyprinodontiformes</taxon>
        <taxon>Poeciliidae</taxon>
        <taxon>Poeciliinae</taxon>
        <taxon>Poecilia</taxon>
    </lineage>
</organism>
<protein>
    <submittedName>
        <fullName evidence="1">Uncharacterized protein</fullName>
    </submittedName>
</protein>
<name>A0A3B3YXP6_9TELE</name>
<proteinExistence type="predicted"/>
<evidence type="ECO:0000313" key="1">
    <source>
        <dbReference type="Ensembl" id="ENSPMEP00000032167.1"/>
    </source>
</evidence>
<reference evidence="1" key="2">
    <citation type="submission" date="2025-09" db="UniProtKB">
        <authorList>
            <consortium name="Ensembl"/>
        </authorList>
    </citation>
    <scope>IDENTIFICATION</scope>
</reference>